<dbReference type="AlphaFoldDB" id="A0A380ABQ6"/>
<keyword evidence="3" id="KW-1185">Reference proteome</keyword>
<dbReference type="RefSeq" id="WP_147289694.1">
    <property type="nucleotide sequence ID" value="NZ_JADZHC010000073.1"/>
</dbReference>
<organism evidence="2 3">
    <name type="scientific">Shewanella algae</name>
    <dbReference type="NCBI Taxonomy" id="38313"/>
    <lineage>
        <taxon>Bacteria</taxon>
        <taxon>Pseudomonadati</taxon>
        <taxon>Pseudomonadota</taxon>
        <taxon>Gammaproteobacteria</taxon>
        <taxon>Alteromonadales</taxon>
        <taxon>Shewanellaceae</taxon>
        <taxon>Shewanella</taxon>
    </lineage>
</organism>
<dbReference type="PROSITE" id="PS51257">
    <property type="entry name" value="PROKAR_LIPOPROTEIN"/>
    <property type="match status" value="1"/>
</dbReference>
<dbReference type="EMBL" id="UGYO01000001">
    <property type="protein sequence ID" value="SUI77091.1"/>
    <property type="molecule type" value="Genomic_DNA"/>
</dbReference>
<evidence type="ECO:0000313" key="2">
    <source>
        <dbReference type="EMBL" id="SUI77091.1"/>
    </source>
</evidence>
<protein>
    <recommendedName>
        <fullName evidence="4">Lipoprotein</fullName>
    </recommendedName>
</protein>
<sequence>MIKNILIGTVIALGMTGCTSMADTMSKAAGLGVVSQEKSTFDNATIISVSPTFLYTKGSWGNSIKLGARWSSKSPEYVALILAYDSSITSSSTAYLSLTGIDINIDGEISSHSTGSPTNLDSSGYNSVSKNIYTSSQNTVVIPYTLLERMVSAKDCRLRIQTGKGYEDSEFSIERIPGGQGTAILSIKEFMAKVSATRG</sequence>
<evidence type="ECO:0008006" key="4">
    <source>
        <dbReference type="Google" id="ProtNLM"/>
    </source>
</evidence>
<feature type="signal peptide" evidence="1">
    <location>
        <begin position="1"/>
        <end position="22"/>
    </location>
</feature>
<accession>A0A380ABQ6</accession>
<proteinExistence type="predicted"/>
<dbReference type="Proteomes" id="UP000254069">
    <property type="component" value="Unassembled WGS sequence"/>
</dbReference>
<reference evidence="2 3" key="1">
    <citation type="submission" date="2018-06" db="EMBL/GenBank/DDBJ databases">
        <authorList>
            <consortium name="Pathogen Informatics"/>
            <person name="Doyle S."/>
        </authorList>
    </citation>
    <scope>NUCLEOTIDE SEQUENCE [LARGE SCALE GENOMIC DNA]</scope>
    <source>
        <strain evidence="2 3">NCTC10738</strain>
    </source>
</reference>
<keyword evidence="1" id="KW-0732">Signal</keyword>
<feature type="chain" id="PRO_5016623563" description="Lipoprotein" evidence="1">
    <location>
        <begin position="23"/>
        <end position="199"/>
    </location>
</feature>
<gene>
    <name evidence="2" type="ORF">NCTC10738_02535</name>
</gene>
<evidence type="ECO:0000313" key="3">
    <source>
        <dbReference type="Proteomes" id="UP000254069"/>
    </source>
</evidence>
<evidence type="ECO:0000256" key="1">
    <source>
        <dbReference type="SAM" id="SignalP"/>
    </source>
</evidence>
<name>A0A380ABQ6_9GAMM</name>